<dbReference type="CDD" id="cd04186">
    <property type="entry name" value="GT_2_like_c"/>
    <property type="match status" value="1"/>
</dbReference>
<dbReference type="Gene3D" id="3.90.550.10">
    <property type="entry name" value="Spore Coat Polysaccharide Biosynthesis Protein SpsA, Chain A"/>
    <property type="match status" value="1"/>
</dbReference>
<dbReference type="EMBL" id="CP006841">
    <property type="protein sequence ID" value="ALA66831.1"/>
    <property type="molecule type" value="Genomic_DNA"/>
</dbReference>
<evidence type="ECO:0000313" key="2">
    <source>
        <dbReference type="Proteomes" id="UP000058446"/>
    </source>
</evidence>
<accession>A0A0K2GZE5</accession>
<sequence>MNETVPSTLPLGVVTVTFSPGRHISELVDSLDAAASAGTRLIMADNGSVDGSVEAETERAATTGADVKLLRTGGNIGYGAAANRGIAELDRARRAGEINPDYVLLVNPDVIFEPGSIDAMLDCAARNPRAGSVGPLIREADGSVYPSARAVPELVSGIGHALLADVWPSNPFSARYRDDSDMSRERDAGWLSGACLLLKWDAFEAIDGFDTRYFMYMEDVDLGDRLGRAGWRNVFCPAAEIRHAQGHSASKHPEITVRAHHESAYRFMSDRLPGWKWAPMRLILRAGLFVRGSAIIAVKKRRN</sequence>
<proteinExistence type="predicted"/>
<name>A0A0K2GZE5_9CORY</name>
<keyword evidence="2" id="KW-1185">Reference proteome</keyword>
<dbReference type="GO" id="GO:0016740">
    <property type="term" value="F:transferase activity"/>
    <property type="evidence" value="ECO:0007669"/>
    <property type="project" value="UniProtKB-KW"/>
</dbReference>
<protein>
    <submittedName>
        <fullName evidence="1">dTDP-Rha:alpha-D-GlcNAc-pyrophosphate polyprenol, alpha-3-L-rhamnosyltransferase</fullName>
    </submittedName>
</protein>
<dbReference type="OrthoDB" id="9771846at2"/>
<dbReference type="PATRIC" id="fig|1408189.4.peg.549"/>
<dbReference type="SUPFAM" id="SSF53448">
    <property type="entry name" value="Nucleotide-diphospho-sugar transferases"/>
    <property type="match status" value="1"/>
</dbReference>
<dbReference type="STRING" id="1408189.CLAC_02755"/>
<keyword evidence="1" id="KW-0808">Transferase</keyword>
<dbReference type="InterPro" id="IPR029044">
    <property type="entry name" value="Nucleotide-diphossugar_trans"/>
</dbReference>
<gene>
    <name evidence="1" type="ORF">CLAC_02755</name>
</gene>
<dbReference type="Proteomes" id="UP000058446">
    <property type="component" value="Chromosome"/>
</dbReference>
<dbReference type="AlphaFoldDB" id="A0A0K2GZE5"/>
<dbReference type="KEGG" id="clw:CLAC_02755"/>
<dbReference type="PANTHER" id="PTHR43179:SF7">
    <property type="entry name" value="RHAMNOSYLTRANSFERASE WBBL"/>
    <property type="match status" value="1"/>
</dbReference>
<dbReference type="PANTHER" id="PTHR43179">
    <property type="entry name" value="RHAMNOSYLTRANSFERASE WBBL"/>
    <property type="match status" value="1"/>
</dbReference>
<dbReference type="Pfam" id="PF13641">
    <property type="entry name" value="Glyco_tranf_2_3"/>
    <property type="match status" value="1"/>
</dbReference>
<organism evidence="1 2">
    <name type="scientific">Corynebacterium lactis RW2-5</name>
    <dbReference type="NCBI Taxonomy" id="1408189"/>
    <lineage>
        <taxon>Bacteria</taxon>
        <taxon>Bacillati</taxon>
        <taxon>Actinomycetota</taxon>
        <taxon>Actinomycetes</taxon>
        <taxon>Mycobacteriales</taxon>
        <taxon>Corynebacteriaceae</taxon>
        <taxon>Corynebacterium</taxon>
    </lineage>
</organism>
<evidence type="ECO:0000313" key="1">
    <source>
        <dbReference type="EMBL" id="ALA66831.1"/>
    </source>
</evidence>
<reference evidence="1 2" key="1">
    <citation type="submission" date="2013-10" db="EMBL/GenBank/DDBJ databases">
        <title>Complete genome sequence of Corynebacterium lactis DSM 45799(T), isolated from raw cow milk.</title>
        <authorList>
            <person name="Ruckert C."/>
            <person name="Albersmeier A."/>
            <person name="Lipski A."/>
            <person name="Kalinowski J."/>
        </authorList>
    </citation>
    <scope>NUCLEOTIDE SEQUENCE [LARGE SCALE GENOMIC DNA]</scope>
    <source>
        <strain evidence="1 2">RW2-5</strain>
    </source>
</reference>